<keyword evidence="1" id="KW-0732">Signal</keyword>
<proteinExistence type="predicted"/>
<dbReference type="AlphaFoldDB" id="A0A432MMN0"/>
<reference evidence="3 4" key="1">
    <citation type="submission" date="2018-12" db="EMBL/GenBank/DDBJ databases">
        <authorList>
            <person name="Toschakov S.V."/>
        </authorList>
    </citation>
    <scope>NUCLEOTIDE SEQUENCE [LARGE SCALE GENOMIC DNA]</scope>
    <source>
        <strain evidence="3 4">GM2012</strain>
    </source>
</reference>
<dbReference type="InterPro" id="IPR010496">
    <property type="entry name" value="AL/BT2_dom"/>
</dbReference>
<feature type="domain" description="3-keto-alpha-glucoside-1,2-lyase/3-keto-2-hydroxy-glucal hydratase" evidence="2">
    <location>
        <begin position="32"/>
        <end position="211"/>
    </location>
</feature>
<dbReference type="Pfam" id="PF06439">
    <property type="entry name" value="3keto-disac_hyd"/>
    <property type="match status" value="1"/>
</dbReference>
<dbReference type="Proteomes" id="UP000280296">
    <property type="component" value="Unassembled WGS sequence"/>
</dbReference>
<feature type="signal peptide" evidence="1">
    <location>
        <begin position="1"/>
        <end position="25"/>
    </location>
</feature>
<evidence type="ECO:0000313" key="4">
    <source>
        <dbReference type="Proteomes" id="UP000280296"/>
    </source>
</evidence>
<name>A0A432MMN0_9BACT</name>
<dbReference type="OrthoDB" id="282033at2"/>
<reference evidence="3 4" key="2">
    <citation type="submission" date="2019-01" db="EMBL/GenBank/DDBJ databases">
        <title>Tautonia sociabilis, a novel thermotolerant planctomycete of Isosphaeraceae family, isolated from a 4000 m deep subterranean habitat.</title>
        <authorList>
            <person name="Kovaleva O.L."/>
            <person name="Elcheninov A.G."/>
            <person name="Van Heerden E."/>
            <person name="Toshchakov S.V."/>
            <person name="Novikov A."/>
            <person name="Bonch-Osmolovskaya E.A."/>
            <person name="Kublanov I.V."/>
        </authorList>
    </citation>
    <scope>NUCLEOTIDE SEQUENCE [LARGE SCALE GENOMIC DNA]</scope>
    <source>
        <strain evidence="3 4">GM2012</strain>
    </source>
</reference>
<evidence type="ECO:0000259" key="2">
    <source>
        <dbReference type="Pfam" id="PF06439"/>
    </source>
</evidence>
<sequence length="231" mass="24904">MRPNRSDALTLALSLVLLPAPAALARGDDAPGAIPLFDGQTLANWTPTDFYKAGEVVVEDGAILLKKSEASGGMTGITTSREDLPRIDYELSYRAKRTEGRDFFAAATFPVGETYLTFVNGGWGGSVTGLSSIDGADASENLTGTYHKFENDTWYSFRIRVTDAAIRCWVDDEELVSFDPTGHHLGTRLETRVSQPLGFATWQSGGALKDIVLRPLSPEEVASEAEAADTP</sequence>
<dbReference type="RefSeq" id="WP_126724408.1">
    <property type="nucleotide sequence ID" value="NZ_RYZH01000008.1"/>
</dbReference>
<dbReference type="Gene3D" id="2.60.120.560">
    <property type="entry name" value="Exo-inulinase, domain 1"/>
    <property type="match status" value="1"/>
</dbReference>
<evidence type="ECO:0000313" key="3">
    <source>
        <dbReference type="EMBL" id="RUL88701.1"/>
    </source>
</evidence>
<feature type="chain" id="PRO_5019193215" evidence="1">
    <location>
        <begin position="26"/>
        <end position="231"/>
    </location>
</feature>
<keyword evidence="4" id="KW-1185">Reference proteome</keyword>
<protein>
    <submittedName>
        <fullName evidence="3">DUF1080 domain-containing protein</fullName>
    </submittedName>
</protein>
<accession>A0A432MMN0</accession>
<organism evidence="3 4">
    <name type="scientific">Tautonia sociabilis</name>
    <dbReference type="NCBI Taxonomy" id="2080755"/>
    <lineage>
        <taxon>Bacteria</taxon>
        <taxon>Pseudomonadati</taxon>
        <taxon>Planctomycetota</taxon>
        <taxon>Planctomycetia</taxon>
        <taxon>Isosphaerales</taxon>
        <taxon>Isosphaeraceae</taxon>
        <taxon>Tautonia</taxon>
    </lineage>
</organism>
<dbReference type="GO" id="GO:0016787">
    <property type="term" value="F:hydrolase activity"/>
    <property type="evidence" value="ECO:0007669"/>
    <property type="project" value="InterPro"/>
</dbReference>
<comment type="caution">
    <text evidence="3">The sequence shown here is derived from an EMBL/GenBank/DDBJ whole genome shotgun (WGS) entry which is preliminary data.</text>
</comment>
<evidence type="ECO:0000256" key="1">
    <source>
        <dbReference type="SAM" id="SignalP"/>
    </source>
</evidence>
<gene>
    <name evidence="3" type="ORF">TsocGM_06075</name>
</gene>
<dbReference type="EMBL" id="RYZH01000008">
    <property type="protein sequence ID" value="RUL88701.1"/>
    <property type="molecule type" value="Genomic_DNA"/>
</dbReference>